<name>A0ABP0BI16_9PEZI</name>
<dbReference type="PANTHER" id="PTHR12022">
    <property type="entry name" value="UBIQUINOL-CYTOCHROME C REDUCTASE COMPLEX 14 KD PROTEIN"/>
    <property type="match status" value="1"/>
</dbReference>
<comment type="function">
    <text evidence="9">Component of the ubiquinol-cytochrome c oxidoreductase, a multisubunit transmembrane complex that is part of the mitochondrial electron transport chain which drives oxidative phosphorylation.</text>
</comment>
<organism evidence="10 11">
    <name type="scientific">Sporothrix bragantina</name>
    <dbReference type="NCBI Taxonomy" id="671064"/>
    <lineage>
        <taxon>Eukaryota</taxon>
        <taxon>Fungi</taxon>
        <taxon>Dikarya</taxon>
        <taxon>Ascomycota</taxon>
        <taxon>Pezizomycotina</taxon>
        <taxon>Sordariomycetes</taxon>
        <taxon>Sordariomycetidae</taxon>
        <taxon>Ophiostomatales</taxon>
        <taxon>Ophiostomataceae</taxon>
        <taxon>Sporothrix</taxon>
    </lineage>
</organism>
<dbReference type="InterPro" id="IPR003197">
    <property type="entry name" value="QCR7"/>
</dbReference>
<gene>
    <name evidence="10" type="primary">QCR7</name>
    <name evidence="10" type="ORF">SBRCBS47491_003744</name>
</gene>
<evidence type="ECO:0000256" key="9">
    <source>
        <dbReference type="PIRNR" id="PIRNR000022"/>
    </source>
</evidence>
<evidence type="ECO:0000313" key="11">
    <source>
        <dbReference type="Proteomes" id="UP001642406"/>
    </source>
</evidence>
<evidence type="ECO:0000256" key="6">
    <source>
        <dbReference type="ARBA" id="ARBA00022982"/>
    </source>
</evidence>
<evidence type="ECO:0000313" key="10">
    <source>
        <dbReference type="EMBL" id="CAK7219137.1"/>
    </source>
</evidence>
<keyword evidence="4 9" id="KW-0679">Respiratory chain</keyword>
<keyword evidence="5 9" id="KW-0999">Mitochondrion inner membrane</keyword>
<reference evidence="10 11" key="1">
    <citation type="submission" date="2024-01" db="EMBL/GenBank/DDBJ databases">
        <authorList>
            <person name="Allen C."/>
            <person name="Tagirdzhanova G."/>
        </authorList>
    </citation>
    <scope>NUCLEOTIDE SEQUENCE [LARGE SCALE GENOMIC DNA]</scope>
</reference>
<keyword evidence="11" id="KW-1185">Reference proteome</keyword>
<dbReference type="EMBL" id="CAWUHC010000026">
    <property type="protein sequence ID" value="CAK7219137.1"/>
    <property type="molecule type" value="Genomic_DNA"/>
</dbReference>
<proteinExistence type="inferred from homology"/>
<protein>
    <recommendedName>
        <fullName evidence="9">Cytochrome b-c1 complex subunit 7</fullName>
    </recommendedName>
</protein>
<dbReference type="Pfam" id="PF02271">
    <property type="entry name" value="UCR_14kD"/>
    <property type="match status" value="1"/>
</dbReference>
<dbReference type="PIRSF" id="PIRSF000022">
    <property type="entry name" value="Bc1_14K"/>
    <property type="match status" value="1"/>
</dbReference>
<evidence type="ECO:0000256" key="8">
    <source>
        <dbReference type="ARBA" id="ARBA00023136"/>
    </source>
</evidence>
<comment type="subcellular location">
    <subcellularLocation>
        <location evidence="1">Mitochondrion inner membrane</location>
        <topology evidence="1">Peripheral membrane protein</topology>
        <orientation evidence="1">Matrix side</orientation>
    </subcellularLocation>
</comment>
<dbReference type="PANTHER" id="PTHR12022:SF0">
    <property type="entry name" value="CYTOCHROME B-C1 COMPLEX SUBUNIT 7"/>
    <property type="match status" value="1"/>
</dbReference>
<comment type="similarity">
    <text evidence="2 9">Belongs to the UQCRB/QCR7 family.</text>
</comment>
<comment type="caution">
    <text evidence="10">The sequence shown here is derived from an EMBL/GenBank/DDBJ whole genome shotgun (WGS) entry which is preliminary data.</text>
</comment>
<evidence type="ECO:0000256" key="5">
    <source>
        <dbReference type="ARBA" id="ARBA00022792"/>
    </source>
</evidence>
<evidence type="ECO:0000256" key="7">
    <source>
        <dbReference type="ARBA" id="ARBA00023128"/>
    </source>
</evidence>
<sequence length="124" mass="14770">MSYVSLAPFIRQRPWLHKALKPVANWYVNLSGYRQMGLRADDLIPEESDVVQQAIKRLPAQENYDRIFRMRRAVQLSLQHKLLPKDQWTKPEDDKPYLLPLIQEIEAEIKERHELDTVEIIKNH</sequence>
<evidence type="ECO:0000256" key="1">
    <source>
        <dbReference type="ARBA" id="ARBA00004443"/>
    </source>
</evidence>
<dbReference type="Gene3D" id="1.10.1090.10">
    <property type="entry name" value="Cytochrome b-c1 complex subunit 7"/>
    <property type="match status" value="1"/>
</dbReference>
<dbReference type="Proteomes" id="UP001642406">
    <property type="component" value="Unassembled WGS sequence"/>
</dbReference>
<evidence type="ECO:0000256" key="2">
    <source>
        <dbReference type="ARBA" id="ARBA00008554"/>
    </source>
</evidence>
<keyword evidence="3 9" id="KW-0813">Transport</keyword>
<evidence type="ECO:0000256" key="3">
    <source>
        <dbReference type="ARBA" id="ARBA00022448"/>
    </source>
</evidence>
<dbReference type="InterPro" id="IPR036544">
    <property type="entry name" value="QCR7_sf"/>
</dbReference>
<accession>A0ABP0BI16</accession>
<dbReference type="SUPFAM" id="SSF81524">
    <property type="entry name" value="14 kDa protein of cytochrome bc1 complex (Ubiquinol-cytochrome c reductase)"/>
    <property type="match status" value="1"/>
</dbReference>
<keyword evidence="7 9" id="KW-0496">Mitochondrion</keyword>
<evidence type="ECO:0000256" key="4">
    <source>
        <dbReference type="ARBA" id="ARBA00022660"/>
    </source>
</evidence>
<keyword evidence="8 9" id="KW-0472">Membrane</keyword>
<keyword evidence="6 9" id="KW-0249">Electron transport</keyword>